<feature type="compositionally biased region" description="Polar residues" evidence="1">
    <location>
        <begin position="1"/>
        <end position="19"/>
    </location>
</feature>
<dbReference type="RefSeq" id="WP_179795078.1">
    <property type="nucleotide sequence ID" value="NZ_BAABHP010000025.1"/>
</dbReference>
<evidence type="ECO:0000313" key="4">
    <source>
        <dbReference type="Proteomes" id="UP000535890"/>
    </source>
</evidence>
<evidence type="ECO:0000313" key="3">
    <source>
        <dbReference type="EMBL" id="NYD37528.1"/>
    </source>
</evidence>
<keyword evidence="2" id="KW-0472">Membrane</keyword>
<sequence length="163" mass="17329">MSTNRSTVSHPPGTTQGSQAARNRRASRRALWWSSGTALGAATIAATVWLADHKDPQTGSWTWTLLLIVLGLIVVAVLRATVGVRADEVAWSAALADLLAQHGQPSEEPADAVLGIEWSLQGLSLADGPRAVGMLPRILGSDGAITVLQAHRRLVIEARSRSW</sequence>
<comment type="caution">
    <text evidence="3">The sequence shown here is derived from an EMBL/GenBank/DDBJ whole genome shotgun (WGS) entry which is preliminary data.</text>
</comment>
<protein>
    <submittedName>
        <fullName evidence="3">Cytochrome bd-type quinol oxidase subunit 2</fullName>
    </submittedName>
</protein>
<feature type="region of interest" description="Disordered" evidence="1">
    <location>
        <begin position="1"/>
        <end position="22"/>
    </location>
</feature>
<keyword evidence="4" id="KW-1185">Reference proteome</keyword>
<keyword evidence="2" id="KW-0812">Transmembrane</keyword>
<organism evidence="3 4">
    <name type="scientific">Actinomycetospora corticicola</name>
    <dbReference type="NCBI Taxonomy" id="663602"/>
    <lineage>
        <taxon>Bacteria</taxon>
        <taxon>Bacillati</taxon>
        <taxon>Actinomycetota</taxon>
        <taxon>Actinomycetes</taxon>
        <taxon>Pseudonocardiales</taxon>
        <taxon>Pseudonocardiaceae</taxon>
        <taxon>Actinomycetospora</taxon>
    </lineage>
</organism>
<evidence type="ECO:0000256" key="2">
    <source>
        <dbReference type="SAM" id="Phobius"/>
    </source>
</evidence>
<dbReference type="Proteomes" id="UP000535890">
    <property type="component" value="Unassembled WGS sequence"/>
</dbReference>
<gene>
    <name evidence="3" type="ORF">BJ983_003630</name>
</gene>
<name>A0A7Y9DXT3_9PSEU</name>
<feature type="transmembrane region" description="Helical" evidence="2">
    <location>
        <begin position="63"/>
        <end position="82"/>
    </location>
</feature>
<proteinExistence type="predicted"/>
<accession>A0A7Y9DXT3</accession>
<keyword evidence="2" id="KW-1133">Transmembrane helix</keyword>
<dbReference type="EMBL" id="JACCBN010000001">
    <property type="protein sequence ID" value="NYD37528.1"/>
    <property type="molecule type" value="Genomic_DNA"/>
</dbReference>
<evidence type="ECO:0000256" key="1">
    <source>
        <dbReference type="SAM" id="MobiDB-lite"/>
    </source>
</evidence>
<reference evidence="3 4" key="1">
    <citation type="submission" date="2020-07" db="EMBL/GenBank/DDBJ databases">
        <title>Sequencing the genomes of 1000 actinobacteria strains.</title>
        <authorList>
            <person name="Klenk H.-P."/>
        </authorList>
    </citation>
    <scope>NUCLEOTIDE SEQUENCE [LARGE SCALE GENOMIC DNA]</scope>
    <source>
        <strain evidence="3 4">DSM 45772</strain>
    </source>
</reference>
<feature type="transmembrane region" description="Helical" evidence="2">
    <location>
        <begin position="30"/>
        <end position="51"/>
    </location>
</feature>
<dbReference type="AlphaFoldDB" id="A0A7Y9DXT3"/>